<name>A0ACC0DQB1_9BASI</name>
<sequence>MVPTLVVTSIGAGWQPRRNTDVSLADPASGNPTASTTRLWCDQVEVHPDTNVDNMGASRHKPKVNPPDSPVSTRQIGYKNDENTKTP</sequence>
<reference evidence="2" key="1">
    <citation type="journal article" date="2018" name="BMC Genomics">
        <title>Genomic insights into host adaptation between the wheat stripe rust pathogen (Puccinia striiformis f. sp. tritici) and the barley stripe rust pathogen (Puccinia striiformis f. sp. hordei).</title>
        <authorList>
            <person name="Xia C."/>
            <person name="Wang M."/>
            <person name="Yin C."/>
            <person name="Cornejo O.E."/>
            <person name="Hulbert S.H."/>
            <person name="Chen X."/>
        </authorList>
    </citation>
    <scope>NUCLEOTIDE SEQUENCE [LARGE SCALE GENOMIC DNA]</scope>
    <source>
        <strain evidence="2">93-210</strain>
    </source>
</reference>
<reference evidence="2" key="2">
    <citation type="journal article" date="2018" name="Mol. Plant Microbe Interact.">
        <title>Genome sequence resources for the wheat stripe rust pathogen (Puccinia striiformis f. sp. tritici) and the barley stripe rust pathogen (Puccinia striiformis f. sp. hordei).</title>
        <authorList>
            <person name="Xia C."/>
            <person name="Wang M."/>
            <person name="Yin C."/>
            <person name="Cornejo O.E."/>
            <person name="Hulbert S.H."/>
            <person name="Chen X."/>
        </authorList>
    </citation>
    <scope>NUCLEOTIDE SEQUENCE [LARGE SCALE GENOMIC DNA]</scope>
    <source>
        <strain evidence="2">93-210</strain>
    </source>
</reference>
<dbReference type="EMBL" id="CM045882">
    <property type="protein sequence ID" value="KAI7935813.1"/>
    <property type="molecule type" value="Genomic_DNA"/>
</dbReference>
<protein>
    <submittedName>
        <fullName evidence="1">Uncharacterized protein</fullName>
    </submittedName>
</protein>
<organism evidence="1 2">
    <name type="scientific">Puccinia striiformis f. sp. tritici</name>
    <dbReference type="NCBI Taxonomy" id="168172"/>
    <lineage>
        <taxon>Eukaryota</taxon>
        <taxon>Fungi</taxon>
        <taxon>Dikarya</taxon>
        <taxon>Basidiomycota</taxon>
        <taxon>Pucciniomycotina</taxon>
        <taxon>Pucciniomycetes</taxon>
        <taxon>Pucciniales</taxon>
        <taxon>Pucciniaceae</taxon>
        <taxon>Puccinia</taxon>
    </lineage>
</organism>
<reference evidence="1 2" key="3">
    <citation type="journal article" date="2022" name="Microbiol. Spectr.">
        <title>Folding features and dynamics of 3D genome architecture in plant fungal pathogens.</title>
        <authorList>
            <person name="Xia C."/>
        </authorList>
    </citation>
    <scope>NUCLEOTIDE SEQUENCE [LARGE SCALE GENOMIC DNA]</scope>
    <source>
        <strain evidence="1 2">93-210</strain>
    </source>
</reference>
<dbReference type="Proteomes" id="UP001060170">
    <property type="component" value="Chromosome 18"/>
</dbReference>
<gene>
    <name evidence="1" type="ORF">MJO28_016684</name>
</gene>
<keyword evidence="2" id="KW-1185">Reference proteome</keyword>
<accession>A0ACC0DQB1</accession>
<evidence type="ECO:0000313" key="2">
    <source>
        <dbReference type="Proteomes" id="UP001060170"/>
    </source>
</evidence>
<proteinExistence type="predicted"/>
<evidence type="ECO:0000313" key="1">
    <source>
        <dbReference type="EMBL" id="KAI7935813.1"/>
    </source>
</evidence>
<comment type="caution">
    <text evidence="1">The sequence shown here is derived from an EMBL/GenBank/DDBJ whole genome shotgun (WGS) entry which is preliminary data.</text>
</comment>